<feature type="domain" description="RNA polymerase sigma factor 70 region 4 type 2" evidence="6">
    <location>
        <begin position="175"/>
        <end position="225"/>
    </location>
</feature>
<accession>A0A1I1U9E8</accession>
<dbReference type="InterPro" id="IPR013324">
    <property type="entry name" value="RNA_pol_sigma_r3/r4-like"/>
</dbReference>
<reference evidence="8" key="1">
    <citation type="submission" date="2016-10" db="EMBL/GenBank/DDBJ databases">
        <authorList>
            <person name="Varghese N."/>
            <person name="Submissions S."/>
        </authorList>
    </citation>
    <scope>NUCLEOTIDE SEQUENCE [LARGE SCALE GENOMIC DNA]</scope>
    <source>
        <strain evidence="8">DSM 45004</strain>
    </source>
</reference>
<evidence type="ECO:0000313" key="7">
    <source>
        <dbReference type="EMBL" id="SFD67472.1"/>
    </source>
</evidence>
<keyword evidence="2" id="KW-0805">Transcription regulation</keyword>
<dbReference type="GO" id="GO:0003677">
    <property type="term" value="F:DNA binding"/>
    <property type="evidence" value="ECO:0007669"/>
    <property type="project" value="InterPro"/>
</dbReference>
<evidence type="ECO:0000256" key="3">
    <source>
        <dbReference type="ARBA" id="ARBA00023082"/>
    </source>
</evidence>
<dbReference type="Pfam" id="PF08281">
    <property type="entry name" value="Sigma70_r4_2"/>
    <property type="match status" value="1"/>
</dbReference>
<dbReference type="Proteomes" id="UP000198716">
    <property type="component" value="Unassembled WGS sequence"/>
</dbReference>
<sequence>MHALTGAVTVASHRGDATFDSGPNRRVPHAPRSASAARRTAEKVSQQGNSGLFGHNRGVRSVEETFTAESGSRHTRLLGLAYRLTGSITDAEAVLRQARVRFAGTGDVADSPGHCPNDGLSGAVGRLSVDRALSGATRREHYVGPWLPEPIVTLEVPARTTDPLERITHAEDVRMAALRVLQQLTPEQRIALVLHENFAVPFEEIAGMLGCTATTAGQYASRARRVMNEARPPRRVPATEQHELVEAMLAALAAGDEWRLARLLHPHVSVHGDSDGKARTALRPVHGRDKVTRFLLSLMRKYPSPTPSNVRSVLVNGDPGLLLPGTSSGNVSRDSAAVRVVGFAVRDGCVAEIHDIVNPDKLTRISCSTPYG</sequence>
<dbReference type="GO" id="GO:0016987">
    <property type="term" value="F:sigma factor activity"/>
    <property type="evidence" value="ECO:0007669"/>
    <property type="project" value="UniProtKB-KW"/>
</dbReference>
<dbReference type="SUPFAM" id="SSF88659">
    <property type="entry name" value="Sigma3 and sigma4 domains of RNA polymerase sigma factors"/>
    <property type="match status" value="1"/>
</dbReference>
<dbReference type="EMBL" id="FOMZ01000002">
    <property type="protein sequence ID" value="SFD67472.1"/>
    <property type="molecule type" value="Genomic_DNA"/>
</dbReference>
<gene>
    <name evidence="7" type="ORF">SAMN04487819_10214</name>
</gene>
<proteinExistence type="inferred from homology"/>
<dbReference type="InterPro" id="IPR036388">
    <property type="entry name" value="WH-like_DNA-bd_sf"/>
</dbReference>
<keyword evidence="3" id="KW-0731">Sigma factor</keyword>
<dbReference type="InterPro" id="IPR013249">
    <property type="entry name" value="RNA_pol_sigma70_r4_t2"/>
</dbReference>
<feature type="region of interest" description="Disordered" evidence="5">
    <location>
        <begin position="14"/>
        <end position="57"/>
    </location>
</feature>
<evidence type="ECO:0000256" key="2">
    <source>
        <dbReference type="ARBA" id="ARBA00023015"/>
    </source>
</evidence>
<comment type="similarity">
    <text evidence="1">Belongs to the sigma-70 factor family. ECF subfamily.</text>
</comment>
<protein>
    <submittedName>
        <fullName evidence="7">RNA polymerase sigma-70 factor, ECF subfamily</fullName>
    </submittedName>
</protein>
<organism evidence="7 8">
    <name type="scientific">Actinopolyspora alba</name>
    <dbReference type="NCBI Taxonomy" id="673379"/>
    <lineage>
        <taxon>Bacteria</taxon>
        <taxon>Bacillati</taxon>
        <taxon>Actinomycetota</taxon>
        <taxon>Actinomycetes</taxon>
        <taxon>Actinopolysporales</taxon>
        <taxon>Actinopolysporaceae</taxon>
        <taxon>Actinopolyspora</taxon>
        <taxon>Actinopolyspora alba group</taxon>
    </lineage>
</organism>
<evidence type="ECO:0000259" key="6">
    <source>
        <dbReference type="Pfam" id="PF08281"/>
    </source>
</evidence>
<evidence type="ECO:0000313" key="8">
    <source>
        <dbReference type="Proteomes" id="UP000198716"/>
    </source>
</evidence>
<evidence type="ECO:0000256" key="4">
    <source>
        <dbReference type="ARBA" id="ARBA00023163"/>
    </source>
</evidence>
<dbReference type="PANTHER" id="PTHR30173">
    <property type="entry name" value="SIGMA 19 FACTOR"/>
    <property type="match status" value="1"/>
</dbReference>
<dbReference type="NCBIfam" id="NF007214">
    <property type="entry name" value="PRK09636.1"/>
    <property type="match status" value="1"/>
</dbReference>
<evidence type="ECO:0000256" key="1">
    <source>
        <dbReference type="ARBA" id="ARBA00010641"/>
    </source>
</evidence>
<dbReference type="InterPro" id="IPR052704">
    <property type="entry name" value="ECF_Sigma-70_Domain"/>
</dbReference>
<dbReference type="InterPro" id="IPR032710">
    <property type="entry name" value="NTF2-like_dom_sf"/>
</dbReference>
<keyword evidence="4" id="KW-0804">Transcription</keyword>
<evidence type="ECO:0000256" key="5">
    <source>
        <dbReference type="SAM" id="MobiDB-lite"/>
    </source>
</evidence>
<dbReference type="PANTHER" id="PTHR30173:SF36">
    <property type="entry name" value="ECF RNA POLYMERASE SIGMA FACTOR SIGJ"/>
    <property type="match status" value="1"/>
</dbReference>
<keyword evidence="8" id="KW-1185">Reference proteome</keyword>
<dbReference type="Gene3D" id="3.10.450.50">
    <property type="match status" value="1"/>
</dbReference>
<dbReference type="AlphaFoldDB" id="A0A1I1U9E8"/>
<dbReference type="SUPFAM" id="SSF54427">
    <property type="entry name" value="NTF2-like"/>
    <property type="match status" value="1"/>
</dbReference>
<name>A0A1I1U9E8_9ACTN</name>
<dbReference type="GO" id="GO:0006352">
    <property type="term" value="P:DNA-templated transcription initiation"/>
    <property type="evidence" value="ECO:0007669"/>
    <property type="project" value="InterPro"/>
</dbReference>
<dbReference type="Gene3D" id="1.10.10.10">
    <property type="entry name" value="Winged helix-like DNA-binding domain superfamily/Winged helix DNA-binding domain"/>
    <property type="match status" value="1"/>
</dbReference>